<sequence length="446" mass="47803">MARDTVLFIRALGFEQVDLVDLLGLSTSLTVQDMLKATLRHYLFFTQTEGGQRAAREFLARLKERTDDREQAISVQSFRAQLKATKRFADLVDSAFDGRLEWRSRHFLRTVRPERSDRPADPGEPADCLAVDDHKRFNAPTVHRRKPDSYPEKGFSLTAIRATAVTAAACATVLAIASPSSAINSYNATPAPERTEVGALVATWDDDGNPATPDRVDWVCSGTMIDADTFLTAAHCTTDWPDNVRFHVSLSQDVQADLDAAAKKYPGDPAAQARAVAVQGTAHSHSDYPGPASDTHDISVVELPAAQLKSRWSFTPAALPTANQLGALGPKKLNSTDWVVAGYGTQEAVNGPGGHTHPGGGVRMKAPVSFNALNDAWVRLAMTAPQGNGGACYGDSGGPNFAVIGGKRILAATTVTGDSPCYATNVTYRLDTPGARAFLSPFVQLP</sequence>
<dbReference type="InterPro" id="IPR051333">
    <property type="entry name" value="CLIP_Serine_Protease"/>
</dbReference>
<dbReference type="PROSITE" id="PS50240">
    <property type="entry name" value="TRYPSIN_DOM"/>
    <property type="match status" value="1"/>
</dbReference>
<dbReference type="GO" id="GO:0016787">
    <property type="term" value="F:hydrolase activity"/>
    <property type="evidence" value="ECO:0007669"/>
    <property type="project" value="UniProtKB-KW"/>
</dbReference>
<dbReference type="Gene3D" id="2.40.10.10">
    <property type="entry name" value="Trypsin-like serine proteases"/>
    <property type="match status" value="1"/>
</dbReference>
<proteinExistence type="predicted"/>
<evidence type="ECO:0000259" key="1">
    <source>
        <dbReference type="PROSITE" id="PS50240"/>
    </source>
</evidence>
<dbReference type="InterPro" id="IPR043504">
    <property type="entry name" value="Peptidase_S1_PA_chymotrypsin"/>
</dbReference>
<dbReference type="InterPro" id="IPR018114">
    <property type="entry name" value="TRYPSIN_HIS"/>
</dbReference>
<accession>A0ABV1VTE3</accession>
<dbReference type="EC" id="3.4.21.-" evidence="2"/>
<dbReference type="InterPro" id="IPR001314">
    <property type="entry name" value="Peptidase_S1A"/>
</dbReference>
<reference evidence="2 3" key="1">
    <citation type="submission" date="2024-06" db="EMBL/GenBank/DDBJ databases">
        <title>The Natural Products Discovery Center: Release of the First 8490 Sequenced Strains for Exploring Actinobacteria Biosynthetic Diversity.</title>
        <authorList>
            <person name="Kalkreuter E."/>
            <person name="Kautsar S.A."/>
            <person name="Yang D."/>
            <person name="Bader C.D."/>
            <person name="Teijaro C.N."/>
            <person name="Fluegel L."/>
            <person name="Davis C.M."/>
            <person name="Simpson J.R."/>
            <person name="Lauterbach L."/>
            <person name="Steele A.D."/>
            <person name="Gui C."/>
            <person name="Meng S."/>
            <person name="Li G."/>
            <person name="Viehrig K."/>
            <person name="Ye F."/>
            <person name="Su P."/>
            <person name="Kiefer A.F."/>
            <person name="Nichols A."/>
            <person name="Cepeda A.J."/>
            <person name="Yan W."/>
            <person name="Fan B."/>
            <person name="Jiang Y."/>
            <person name="Adhikari A."/>
            <person name="Zheng C.-J."/>
            <person name="Schuster L."/>
            <person name="Cowan T.M."/>
            <person name="Smanski M.J."/>
            <person name="Chevrette M.G."/>
            <person name="De Carvalho L.P.S."/>
            <person name="Shen B."/>
        </authorList>
    </citation>
    <scope>NUCLEOTIDE SEQUENCE [LARGE SCALE GENOMIC DNA]</scope>
    <source>
        <strain evidence="2 3">NPDC000632</strain>
    </source>
</reference>
<comment type="caution">
    <text evidence="2">The sequence shown here is derived from an EMBL/GenBank/DDBJ whole genome shotgun (WGS) entry which is preliminary data.</text>
</comment>
<dbReference type="PANTHER" id="PTHR24260:SF136">
    <property type="entry name" value="GH08193P-RELATED"/>
    <property type="match status" value="1"/>
</dbReference>
<name>A0ABV1VTE3_9ACTN</name>
<dbReference type="Pfam" id="PF00089">
    <property type="entry name" value="Trypsin"/>
    <property type="match status" value="1"/>
</dbReference>
<dbReference type="EMBL" id="JBEPCV010000078">
    <property type="protein sequence ID" value="MER6909756.1"/>
    <property type="molecule type" value="Genomic_DNA"/>
</dbReference>
<feature type="domain" description="Peptidase S1" evidence="1">
    <location>
        <begin position="196"/>
        <end position="446"/>
    </location>
</feature>
<organism evidence="2 3">
    <name type="scientific">Streptomyces flaveolus</name>
    <dbReference type="NCBI Taxonomy" id="67297"/>
    <lineage>
        <taxon>Bacteria</taxon>
        <taxon>Bacillati</taxon>
        <taxon>Actinomycetota</taxon>
        <taxon>Actinomycetes</taxon>
        <taxon>Kitasatosporales</taxon>
        <taxon>Streptomycetaceae</taxon>
        <taxon>Streptomyces</taxon>
    </lineage>
</organism>
<dbReference type="InterPro" id="IPR009003">
    <property type="entry name" value="Peptidase_S1_PA"/>
</dbReference>
<keyword evidence="2" id="KW-0378">Hydrolase</keyword>
<dbReference type="Proteomes" id="UP001490330">
    <property type="component" value="Unassembled WGS sequence"/>
</dbReference>
<dbReference type="SMART" id="SM00020">
    <property type="entry name" value="Tryp_SPc"/>
    <property type="match status" value="1"/>
</dbReference>
<dbReference type="SUPFAM" id="SSF50494">
    <property type="entry name" value="Trypsin-like serine proteases"/>
    <property type="match status" value="1"/>
</dbReference>
<dbReference type="InterPro" id="IPR001254">
    <property type="entry name" value="Trypsin_dom"/>
</dbReference>
<dbReference type="PANTHER" id="PTHR24260">
    <property type="match status" value="1"/>
</dbReference>
<gene>
    <name evidence="2" type="ORF">ABT322_39900</name>
</gene>
<keyword evidence="3" id="KW-1185">Reference proteome</keyword>
<dbReference type="PROSITE" id="PS00134">
    <property type="entry name" value="TRYPSIN_HIS"/>
    <property type="match status" value="1"/>
</dbReference>
<dbReference type="RefSeq" id="WP_350726028.1">
    <property type="nucleotide sequence ID" value="NZ_JBEPCO010000083.1"/>
</dbReference>
<protein>
    <submittedName>
        <fullName evidence="2">Trypsin-like serine protease</fullName>
        <ecNumber evidence="2">3.4.21.-</ecNumber>
    </submittedName>
</protein>
<evidence type="ECO:0000313" key="2">
    <source>
        <dbReference type="EMBL" id="MER6909756.1"/>
    </source>
</evidence>
<evidence type="ECO:0000313" key="3">
    <source>
        <dbReference type="Proteomes" id="UP001490330"/>
    </source>
</evidence>
<dbReference type="PRINTS" id="PR00722">
    <property type="entry name" value="CHYMOTRYPSIN"/>
</dbReference>